<dbReference type="OrthoDB" id="5427664at2759"/>
<dbReference type="GeneID" id="18260471"/>
<dbReference type="EMBL" id="GL988046">
    <property type="protein sequence ID" value="EGS18407.1"/>
    <property type="molecule type" value="Genomic_DNA"/>
</dbReference>
<evidence type="ECO:0000256" key="1">
    <source>
        <dbReference type="SAM" id="MobiDB-lite"/>
    </source>
</evidence>
<feature type="transmembrane region" description="Helical" evidence="2">
    <location>
        <begin position="407"/>
        <end position="424"/>
    </location>
</feature>
<organism evidence="4">
    <name type="scientific">Chaetomium thermophilum (strain DSM 1495 / CBS 144.50 / IMI 039719)</name>
    <name type="common">Thermochaetoides thermophila</name>
    <dbReference type="NCBI Taxonomy" id="759272"/>
    <lineage>
        <taxon>Eukaryota</taxon>
        <taxon>Fungi</taxon>
        <taxon>Dikarya</taxon>
        <taxon>Ascomycota</taxon>
        <taxon>Pezizomycotina</taxon>
        <taxon>Sordariomycetes</taxon>
        <taxon>Sordariomycetidae</taxon>
        <taxon>Sordariales</taxon>
        <taxon>Chaetomiaceae</taxon>
        <taxon>Thermochaetoides</taxon>
    </lineage>
</organism>
<feature type="transmembrane region" description="Helical" evidence="2">
    <location>
        <begin position="462"/>
        <end position="480"/>
    </location>
</feature>
<evidence type="ECO:0000313" key="3">
    <source>
        <dbReference type="EMBL" id="EGS18407.1"/>
    </source>
</evidence>
<feature type="transmembrane region" description="Helical" evidence="2">
    <location>
        <begin position="334"/>
        <end position="356"/>
    </location>
</feature>
<evidence type="ECO:0000313" key="4">
    <source>
        <dbReference type="Proteomes" id="UP000008066"/>
    </source>
</evidence>
<keyword evidence="2" id="KW-1133">Transmembrane helix</keyword>
<dbReference type="HOGENOM" id="CLU_495204_0_0_1"/>
<keyword evidence="4" id="KW-1185">Reference proteome</keyword>
<accession>G0SEN0</accession>
<feature type="region of interest" description="Disordered" evidence="1">
    <location>
        <begin position="490"/>
        <end position="519"/>
    </location>
</feature>
<dbReference type="Proteomes" id="UP000008066">
    <property type="component" value="Unassembled WGS sequence"/>
</dbReference>
<feature type="transmembrane region" description="Helical" evidence="2">
    <location>
        <begin position="230"/>
        <end position="248"/>
    </location>
</feature>
<proteinExistence type="predicted"/>
<dbReference type="KEGG" id="cthr:CTHT_0064330"/>
<reference evidence="3 4" key="1">
    <citation type="journal article" date="2011" name="Cell">
        <title>Insight into structure and assembly of the nuclear pore complex by utilizing the genome of a eukaryotic thermophile.</title>
        <authorList>
            <person name="Amlacher S."/>
            <person name="Sarges P."/>
            <person name="Flemming D."/>
            <person name="van Noort V."/>
            <person name="Kunze R."/>
            <person name="Devos D.P."/>
            <person name="Arumugam M."/>
            <person name="Bork P."/>
            <person name="Hurt E."/>
        </authorList>
    </citation>
    <scope>NUCLEOTIDE SEQUENCE [LARGE SCALE GENOMIC DNA]</scope>
    <source>
        <strain evidence="4">DSM 1495 / CBS 144.50 / IMI 039719</strain>
    </source>
</reference>
<keyword evidence="2" id="KW-0812">Transmembrane</keyword>
<gene>
    <name evidence="3" type="ORF">CTHT_0064330</name>
</gene>
<dbReference type="RefSeq" id="XP_006696738.1">
    <property type="nucleotide sequence ID" value="XM_006696675.1"/>
</dbReference>
<dbReference type="PANTHER" id="PTHR37577:SF1">
    <property type="entry name" value="INTEGRAL MEMBRANE PROTEIN"/>
    <property type="match status" value="1"/>
</dbReference>
<dbReference type="STRING" id="759272.G0SEN0"/>
<keyword evidence="2" id="KW-0472">Membrane</keyword>
<sequence length="550" mass="63276">MSSSKTIFPKIEWGRRWFPSLDTCRTHYGVTPDCTVVWNDNATKIIAVGDNHLGQFEGEADIAGVGVIYAFIFITGVSLSATFIRNLEMGFLLFKQLVIKAYKYTLACRLFGGKCLKHRKDRHLRDEETRFKNWCLHAGWFPALNTKLNLKESQDPSNDITLPLEPVIFSCSAQQILLGLAYLFVTIGPQSCTISAYHYNLINDLLSVSTATHLLALLLTRQYLKENALAFVRLLVSTFIITVQMIFLPRRGAIFGVMKFPTDITRHPDYAVMFRDKNFMMVPQICLLEGSNLDRFGPGFDANLKQYIQYINVTNPSLLDTPSWWDNSVDGWEIAQTVAYFIAAIVTVVLLAWRLLARWEWFSEKVLNVDPHTSSRRRRTASELFREAKAYDLPLAWMFGKFWPTQYFPDICILISAVVLWLDIRAIDRKRDWVQGSGWLSKDDNGRSDEDNFMTFGQVPPIIFTVFTGIEVLVALKECWKRWRRHKRGSESSDEDNAEEQLPFASPNPTHSECREYPEGYHPIGHMKSLSFTTTESIPLQIRHDRRNRP</sequence>
<feature type="transmembrane region" description="Helical" evidence="2">
    <location>
        <begin position="62"/>
        <end position="84"/>
    </location>
</feature>
<dbReference type="PANTHER" id="PTHR37577">
    <property type="entry name" value="INTEGRAL MEMBRANE PROTEIN"/>
    <property type="match status" value="1"/>
</dbReference>
<evidence type="ECO:0000256" key="2">
    <source>
        <dbReference type="SAM" id="Phobius"/>
    </source>
</evidence>
<name>G0SEN0_CHATD</name>
<protein>
    <submittedName>
        <fullName evidence="3">Uncharacterized protein</fullName>
    </submittedName>
</protein>
<dbReference type="AlphaFoldDB" id="G0SEN0"/>
<dbReference type="InterPro" id="IPR053018">
    <property type="entry name" value="Elsinochrome_Biosynth-Asso"/>
</dbReference>